<accession>A0A1H9PZF2</accession>
<gene>
    <name evidence="9" type="ORF">SAMN04488559_101255</name>
</gene>
<feature type="transmembrane region" description="Helical" evidence="7">
    <location>
        <begin position="450"/>
        <end position="474"/>
    </location>
</feature>
<dbReference type="InterPro" id="IPR003838">
    <property type="entry name" value="ABC3_permease_C"/>
</dbReference>
<evidence type="ECO:0000256" key="3">
    <source>
        <dbReference type="ARBA" id="ARBA00022692"/>
    </source>
</evidence>
<feature type="transmembrane region" description="Helical" evidence="7">
    <location>
        <begin position="372"/>
        <end position="394"/>
    </location>
</feature>
<dbReference type="PANTHER" id="PTHR30572:SF4">
    <property type="entry name" value="ABC TRANSPORTER PERMEASE YTRF"/>
    <property type="match status" value="1"/>
</dbReference>
<feature type="domain" description="ABC3 transporter permease C-terminal" evidence="8">
    <location>
        <begin position="280"/>
        <end position="405"/>
    </location>
</feature>
<keyword evidence="3 7" id="KW-0812">Transmembrane</keyword>
<dbReference type="OrthoDB" id="9793166at2"/>
<comment type="subcellular location">
    <subcellularLocation>
        <location evidence="1">Cell membrane</location>
        <topology evidence="1">Multi-pass membrane protein</topology>
    </subcellularLocation>
</comment>
<name>A0A1H9PZF2_9LACT</name>
<evidence type="ECO:0000256" key="4">
    <source>
        <dbReference type="ARBA" id="ARBA00022989"/>
    </source>
</evidence>
<keyword evidence="10" id="KW-1185">Reference proteome</keyword>
<feature type="transmembrane region" description="Helical" evidence="7">
    <location>
        <begin position="20"/>
        <end position="44"/>
    </location>
</feature>
<dbReference type="RefSeq" id="WP_092649447.1">
    <property type="nucleotide sequence ID" value="NZ_FOHA01000001.1"/>
</dbReference>
<evidence type="ECO:0000256" key="1">
    <source>
        <dbReference type="ARBA" id="ARBA00004651"/>
    </source>
</evidence>
<evidence type="ECO:0000256" key="7">
    <source>
        <dbReference type="SAM" id="Phobius"/>
    </source>
</evidence>
<protein>
    <submittedName>
        <fullName evidence="9">Putative ABC transport system permease protein</fullName>
    </submittedName>
</protein>
<evidence type="ECO:0000313" key="10">
    <source>
        <dbReference type="Proteomes" id="UP000198948"/>
    </source>
</evidence>
<dbReference type="InterPro" id="IPR050250">
    <property type="entry name" value="Macrolide_Exporter_MacB"/>
</dbReference>
<proteinExistence type="inferred from homology"/>
<reference evidence="9 10" key="1">
    <citation type="submission" date="2016-10" db="EMBL/GenBank/DDBJ databases">
        <authorList>
            <person name="de Groot N.N."/>
        </authorList>
    </citation>
    <scope>NUCLEOTIDE SEQUENCE [LARGE SCALE GENOMIC DNA]</scope>
    <source>
        <strain evidence="9 10">DSM 13760</strain>
    </source>
</reference>
<dbReference type="GO" id="GO:0022857">
    <property type="term" value="F:transmembrane transporter activity"/>
    <property type="evidence" value="ECO:0007669"/>
    <property type="project" value="TreeGrafter"/>
</dbReference>
<feature type="domain" description="ABC3 transporter permease C-terminal" evidence="8">
    <location>
        <begin position="733"/>
        <end position="845"/>
    </location>
</feature>
<dbReference type="STRING" id="142588.SAMN04488559_101255"/>
<feature type="transmembrane region" description="Helical" evidence="7">
    <location>
        <begin position="274"/>
        <end position="297"/>
    </location>
</feature>
<evidence type="ECO:0000313" key="9">
    <source>
        <dbReference type="EMBL" id="SER53597.1"/>
    </source>
</evidence>
<keyword evidence="4 7" id="KW-1133">Transmembrane helix</keyword>
<keyword evidence="5 7" id="KW-0472">Membrane</keyword>
<dbReference type="EMBL" id="FOHA01000001">
    <property type="protein sequence ID" value="SER53597.1"/>
    <property type="molecule type" value="Genomic_DNA"/>
</dbReference>
<sequence length="859" mass="96876">MNIVNKLTVKHLKKNKRRTLITMIGVIISVAMTTATITLAISMVEMFQKNTRNYTGDWQVAYQQVPVKNIPIIEQDHNTAHLIIENELGFAKLVNQKEQVRPYLYLTAVNQESFNDLPFTLTSGELPQTPQEMVVSDQLKGVAIGDQLTLAMGKRVSIADENNGEELANDLYEPYQEKEETFIQDEVKTYTITGFINTERISQSSAADMAYSVIGPLTENKQVNVKVELKKINRSLYQDSRLLSEAIDSSEVTYNQELLRFYGVTDNKEVQVTLLTLMVIVGLIILIGSVVLIYNAFMISLGERSRHLGMLASIGATKRQKRNSVFFEGLIVGSIAIPIGLMMGIVGIALSLQVVSPLIKNIFDSTEDIHVVLSPLALIGVVIFSSLIILLSTWMPALKASRISPIDGIRQTKYLPVKNKSVRTSKWVRKVFGFEAELGLKNIKRNRQRYLATLFSMILSIVLFLSTVTFTHVLSSSFDMSYENTKADIAVMFFNDQTTTDTIEPDIKSYEQIDRIDKVTQVDSYVVTTKLTKEALNPKISTHYSDGNGSYQVGVNLMSVDDQTMEEIYQAAHIDQAAFESQEMGGILFNRVSYHHEASYEVLNISNLKAEDEVLLYSYDQGAEQEKVSDSITLSQVSDYQLPFMSYIQEFPELTIVVSKPTMEKIRKKQEAEGMYAGFSNIYIQTEDASFVEEKINDIMLDYPDANGHVYNIKASKQKEEAIHFLIAFFIYSFIGLMTLIGLVSVFNTLTTNIQLRKQEFAMLKSVGLTPQGFNKMIRFESLFYGLKALLYGLPISFLIMYLLYQVMMPQFNGGFYIPWGSIAGVILTVFVLTSGLMYYSTKKMKMASIVEAMKNEML</sequence>
<feature type="transmembrane region" description="Helical" evidence="7">
    <location>
        <begin position="817"/>
        <end position="840"/>
    </location>
</feature>
<feature type="transmembrane region" description="Helical" evidence="7">
    <location>
        <begin position="722"/>
        <end position="747"/>
    </location>
</feature>
<dbReference type="PANTHER" id="PTHR30572">
    <property type="entry name" value="MEMBRANE COMPONENT OF TRANSPORTER-RELATED"/>
    <property type="match status" value="1"/>
</dbReference>
<comment type="similarity">
    <text evidence="6">Belongs to the ABC-4 integral membrane protein family.</text>
</comment>
<dbReference type="GO" id="GO:0005886">
    <property type="term" value="C:plasma membrane"/>
    <property type="evidence" value="ECO:0007669"/>
    <property type="project" value="UniProtKB-SubCell"/>
</dbReference>
<organism evidence="9 10">
    <name type="scientific">Isobaculum melis</name>
    <dbReference type="NCBI Taxonomy" id="142588"/>
    <lineage>
        <taxon>Bacteria</taxon>
        <taxon>Bacillati</taxon>
        <taxon>Bacillota</taxon>
        <taxon>Bacilli</taxon>
        <taxon>Lactobacillales</taxon>
        <taxon>Carnobacteriaceae</taxon>
        <taxon>Isobaculum</taxon>
    </lineage>
</organism>
<feature type="transmembrane region" description="Helical" evidence="7">
    <location>
        <begin position="783"/>
        <end position="805"/>
    </location>
</feature>
<feature type="transmembrane region" description="Helical" evidence="7">
    <location>
        <begin position="325"/>
        <end position="352"/>
    </location>
</feature>
<dbReference type="AlphaFoldDB" id="A0A1H9PZF2"/>
<dbReference type="Proteomes" id="UP000198948">
    <property type="component" value="Unassembled WGS sequence"/>
</dbReference>
<dbReference type="Pfam" id="PF02687">
    <property type="entry name" value="FtsX"/>
    <property type="match status" value="2"/>
</dbReference>
<evidence type="ECO:0000256" key="6">
    <source>
        <dbReference type="ARBA" id="ARBA00038076"/>
    </source>
</evidence>
<evidence type="ECO:0000256" key="5">
    <source>
        <dbReference type="ARBA" id="ARBA00023136"/>
    </source>
</evidence>
<evidence type="ECO:0000256" key="2">
    <source>
        <dbReference type="ARBA" id="ARBA00022475"/>
    </source>
</evidence>
<evidence type="ECO:0000259" key="8">
    <source>
        <dbReference type="Pfam" id="PF02687"/>
    </source>
</evidence>
<keyword evidence="2" id="KW-1003">Cell membrane</keyword>